<dbReference type="InterPro" id="IPR037124">
    <property type="entry name" value="Chaperonin_GroES_sf"/>
</dbReference>
<dbReference type="SMART" id="SM00883">
    <property type="entry name" value="Cpn10"/>
    <property type="match status" value="1"/>
</dbReference>
<organism evidence="5 6">
    <name type="scientific">Candidatus Adlerbacteria bacterium RIFCSPLOWO2_01_FULL_51_16</name>
    <dbReference type="NCBI Taxonomy" id="1797243"/>
    <lineage>
        <taxon>Bacteria</taxon>
        <taxon>Candidatus Adleribacteriota</taxon>
    </lineage>
</organism>
<dbReference type="GO" id="GO:0051087">
    <property type="term" value="F:protein-folding chaperone binding"/>
    <property type="evidence" value="ECO:0007669"/>
    <property type="project" value="TreeGrafter"/>
</dbReference>
<accession>A0A1F4XGQ4</accession>
<protein>
    <recommendedName>
        <fullName evidence="3">Co-chaperonin GroES</fullName>
    </recommendedName>
    <alternativeName>
        <fullName evidence="3">10 kDa chaperonin</fullName>
    </alternativeName>
    <alternativeName>
        <fullName evidence="3">Chaperonin-10</fullName>
        <shortName evidence="3">Cpn10</shortName>
    </alternativeName>
</protein>
<comment type="similarity">
    <text evidence="1 3 4">Belongs to the GroES chaperonin family.</text>
</comment>
<dbReference type="EMBL" id="MEWX01000014">
    <property type="protein sequence ID" value="OGC80746.1"/>
    <property type="molecule type" value="Genomic_DNA"/>
</dbReference>
<comment type="caution">
    <text evidence="5">The sequence shown here is derived from an EMBL/GenBank/DDBJ whole genome shotgun (WGS) entry which is preliminary data.</text>
</comment>
<name>A0A1F4XGQ4_9BACT</name>
<evidence type="ECO:0000256" key="1">
    <source>
        <dbReference type="ARBA" id="ARBA00006975"/>
    </source>
</evidence>
<dbReference type="GO" id="GO:0046872">
    <property type="term" value="F:metal ion binding"/>
    <property type="evidence" value="ECO:0007669"/>
    <property type="project" value="TreeGrafter"/>
</dbReference>
<sequence>MKKKTKSKVSATSVGFNPGGDRVLIRPALPERTTSSGIIIPETVDKEKPEQGKIVAVGPGKKNDDGKTIPVSYKVGDKVMFSKYGYDEVKINGVEYYIVSENNILGIFK</sequence>
<comment type="subunit">
    <text evidence="3">Heptamer of 7 subunits arranged in a ring. Interacts with the chaperonin GroEL.</text>
</comment>
<dbReference type="HAMAP" id="MF_00580">
    <property type="entry name" value="CH10"/>
    <property type="match status" value="1"/>
</dbReference>
<dbReference type="Proteomes" id="UP000176185">
    <property type="component" value="Unassembled WGS sequence"/>
</dbReference>
<gene>
    <name evidence="3" type="primary">groES</name>
    <name evidence="3" type="synonym">groS</name>
    <name evidence="5" type="ORF">A2943_02575</name>
</gene>
<dbReference type="GO" id="GO:0005524">
    <property type="term" value="F:ATP binding"/>
    <property type="evidence" value="ECO:0007669"/>
    <property type="project" value="InterPro"/>
</dbReference>
<dbReference type="AlphaFoldDB" id="A0A1F4XGQ4"/>
<keyword evidence="3" id="KW-0963">Cytoplasm</keyword>
<dbReference type="GO" id="GO:0005737">
    <property type="term" value="C:cytoplasm"/>
    <property type="evidence" value="ECO:0007669"/>
    <property type="project" value="UniProtKB-SubCell"/>
</dbReference>
<dbReference type="Pfam" id="PF00166">
    <property type="entry name" value="Cpn10"/>
    <property type="match status" value="1"/>
</dbReference>
<proteinExistence type="inferred from homology"/>
<comment type="function">
    <text evidence="3 4">Together with the chaperonin GroEL, plays an essential role in assisting protein folding. The GroEL-GroES system forms a nano-cage that allows encapsulation of the non-native substrate proteins and provides a physical environment optimized to promote and accelerate protein folding. GroES binds to the apical surface of the GroEL ring, thereby capping the opening of the GroEL channel.</text>
</comment>
<dbReference type="STRING" id="1797243.A2943_02575"/>
<keyword evidence="2 3" id="KW-0143">Chaperone</keyword>
<dbReference type="Gene3D" id="2.30.33.40">
    <property type="entry name" value="GroES chaperonin"/>
    <property type="match status" value="1"/>
</dbReference>
<dbReference type="NCBIfam" id="NF001531">
    <property type="entry name" value="PRK00364.2-2"/>
    <property type="match status" value="1"/>
</dbReference>
<dbReference type="FunFam" id="2.30.33.40:FF:000001">
    <property type="entry name" value="10 kDa chaperonin"/>
    <property type="match status" value="1"/>
</dbReference>
<dbReference type="PANTHER" id="PTHR10772:SF58">
    <property type="entry name" value="CO-CHAPERONIN GROES"/>
    <property type="match status" value="1"/>
</dbReference>
<evidence type="ECO:0000256" key="4">
    <source>
        <dbReference type="RuleBase" id="RU000535"/>
    </source>
</evidence>
<dbReference type="InterPro" id="IPR020818">
    <property type="entry name" value="Chaperonin_GroES"/>
</dbReference>
<dbReference type="GO" id="GO:0044183">
    <property type="term" value="F:protein folding chaperone"/>
    <property type="evidence" value="ECO:0007669"/>
    <property type="project" value="InterPro"/>
</dbReference>
<dbReference type="SUPFAM" id="SSF50129">
    <property type="entry name" value="GroES-like"/>
    <property type="match status" value="1"/>
</dbReference>
<dbReference type="CDD" id="cd00320">
    <property type="entry name" value="cpn10"/>
    <property type="match status" value="1"/>
</dbReference>
<evidence type="ECO:0000313" key="5">
    <source>
        <dbReference type="EMBL" id="OGC80746.1"/>
    </source>
</evidence>
<comment type="subcellular location">
    <subcellularLocation>
        <location evidence="3">Cytoplasm</location>
    </subcellularLocation>
</comment>
<dbReference type="PRINTS" id="PR00297">
    <property type="entry name" value="CHAPERONIN10"/>
</dbReference>
<evidence type="ECO:0000313" key="6">
    <source>
        <dbReference type="Proteomes" id="UP000176185"/>
    </source>
</evidence>
<evidence type="ECO:0000256" key="3">
    <source>
        <dbReference type="HAMAP-Rule" id="MF_00580"/>
    </source>
</evidence>
<dbReference type="PANTHER" id="PTHR10772">
    <property type="entry name" value="10 KDA HEAT SHOCK PROTEIN"/>
    <property type="match status" value="1"/>
</dbReference>
<dbReference type="InterPro" id="IPR011032">
    <property type="entry name" value="GroES-like_sf"/>
</dbReference>
<dbReference type="GO" id="GO:0051082">
    <property type="term" value="F:unfolded protein binding"/>
    <property type="evidence" value="ECO:0007669"/>
    <property type="project" value="TreeGrafter"/>
</dbReference>
<reference evidence="5 6" key="1">
    <citation type="journal article" date="2016" name="Nat. Commun.">
        <title>Thousands of microbial genomes shed light on interconnected biogeochemical processes in an aquifer system.</title>
        <authorList>
            <person name="Anantharaman K."/>
            <person name="Brown C.T."/>
            <person name="Hug L.A."/>
            <person name="Sharon I."/>
            <person name="Castelle C.J."/>
            <person name="Probst A.J."/>
            <person name="Thomas B.C."/>
            <person name="Singh A."/>
            <person name="Wilkins M.J."/>
            <person name="Karaoz U."/>
            <person name="Brodie E.L."/>
            <person name="Williams K.H."/>
            <person name="Hubbard S.S."/>
            <person name="Banfield J.F."/>
        </authorList>
    </citation>
    <scope>NUCLEOTIDE SEQUENCE [LARGE SCALE GENOMIC DNA]</scope>
</reference>
<evidence type="ECO:0000256" key="2">
    <source>
        <dbReference type="ARBA" id="ARBA00023186"/>
    </source>
</evidence>